<dbReference type="AlphaFoldDB" id="A0A644YKQ0"/>
<sequence length="130" mass="15039">MVNKKVQKIIASFMVIGSLAGTIATSTTEAASRDYEHKHNQKIEYRNDNDNHKNWHKKVDSKEQRIYMSKVRQIMNERNIHVPPGHWAYGKRVPQKVMIQYKESHHYDNDNDLLLGLILGAVLAEAVDND</sequence>
<organism evidence="1">
    <name type="scientific">bioreactor metagenome</name>
    <dbReference type="NCBI Taxonomy" id="1076179"/>
    <lineage>
        <taxon>unclassified sequences</taxon>
        <taxon>metagenomes</taxon>
        <taxon>ecological metagenomes</taxon>
    </lineage>
</organism>
<dbReference type="EMBL" id="VSSQ01005417">
    <property type="protein sequence ID" value="MPM29076.1"/>
    <property type="molecule type" value="Genomic_DNA"/>
</dbReference>
<accession>A0A644YKQ0</accession>
<gene>
    <name evidence="1" type="ORF">SDC9_75615</name>
</gene>
<evidence type="ECO:0000313" key="1">
    <source>
        <dbReference type="EMBL" id="MPM29076.1"/>
    </source>
</evidence>
<comment type="caution">
    <text evidence="1">The sequence shown here is derived from an EMBL/GenBank/DDBJ whole genome shotgun (WGS) entry which is preliminary data.</text>
</comment>
<proteinExistence type="predicted"/>
<reference evidence="1" key="1">
    <citation type="submission" date="2019-08" db="EMBL/GenBank/DDBJ databases">
        <authorList>
            <person name="Kucharzyk K."/>
            <person name="Murdoch R.W."/>
            <person name="Higgins S."/>
            <person name="Loffler F."/>
        </authorList>
    </citation>
    <scope>NUCLEOTIDE SEQUENCE</scope>
</reference>
<name>A0A644YKQ0_9ZZZZ</name>
<protein>
    <submittedName>
        <fullName evidence="1">Uncharacterized protein</fullName>
    </submittedName>
</protein>